<sequence length="340" mass="37586">MASLRRTLTAVSPAVLFHKHTVCRAIQQQADMPARVHCATRYLMNSSNRRLSYSTQVNLSKSLFRRTLTTQAQAEGAPLVLRRDEGGIRWLKFNNERKRNALSLAMLDCLKQELMEGGEDEKVRVLILTSEGPAFSSGHDLSELTSATGHEYHKKVFRRCTEVMTLVQDIPVPVMAEVRGLATAAGCQLVASCDVAIAAETARFATPGVNIGLFCSTPGVALARAVPRKVAMEMLLTGFPISASEAFRAGLVSKVVPEDKVEEETLKIARKICDTSRSVTAIGKACFYNQIMWDRNTAYRHAEDVMVSNLQIKDGQEGIGAFLQKRHPVWTHNEDPVDKE</sequence>
<evidence type="ECO:0000256" key="6">
    <source>
        <dbReference type="ARBA" id="ARBA00037410"/>
    </source>
</evidence>
<dbReference type="CDD" id="cd06558">
    <property type="entry name" value="crotonase-like"/>
    <property type="match status" value="1"/>
</dbReference>
<dbReference type="Pfam" id="PF00378">
    <property type="entry name" value="ECH_1"/>
    <property type="match status" value="1"/>
</dbReference>
<dbReference type="PANTHER" id="PTHR43602">
    <property type="match status" value="1"/>
</dbReference>
<dbReference type="NCBIfam" id="NF006008">
    <property type="entry name" value="PRK08139.1"/>
    <property type="match status" value="1"/>
</dbReference>
<comment type="function">
    <text evidence="6">May play a role in fatty acid biosynthesis and insulin sensitivity.</text>
</comment>
<name>A0A1S3HKG3_LINAN</name>
<proteinExistence type="predicted"/>
<dbReference type="InterPro" id="IPR052377">
    <property type="entry name" value="Mitochondrial_ECH-domain"/>
</dbReference>
<dbReference type="GO" id="GO:0006631">
    <property type="term" value="P:fatty acid metabolic process"/>
    <property type="evidence" value="ECO:0007669"/>
    <property type="project" value="UniProtKB-KW"/>
</dbReference>
<keyword evidence="2" id="KW-0276">Fatty acid metabolism</keyword>
<dbReference type="PANTHER" id="PTHR43602:SF1">
    <property type="entry name" value="ENOYL-COA HYDRATASE DOMAIN-CONTAINING PROTEIN 3, MITOCHONDRIAL"/>
    <property type="match status" value="1"/>
</dbReference>
<dbReference type="GO" id="GO:0005739">
    <property type="term" value="C:mitochondrion"/>
    <property type="evidence" value="ECO:0007669"/>
    <property type="project" value="UniProtKB-SubCell"/>
</dbReference>
<evidence type="ECO:0000256" key="5">
    <source>
        <dbReference type="ARBA" id="ARBA00023128"/>
    </source>
</evidence>
<evidence type="ECO:0000313" key="9">
    <source>
        <dbReference type="RefSeq" id="XP_013386517.1"/>
    </source>
</evidence>
<dbReference type="STRING" id="7574.A0A1S3HKG3"/>
<keyword evidence="4" id="KW-0443">Lipid metabolism</keyword>
<dbReference type="Gene3D" id="1.10.12.10">
    <property type="entry name" value="Lyase 2-enoyl-coa Hydratase, Chain A, domain 2"/>
    <property type="match status" value="1"/>
</dbReference>
<keyword evidence="8" id="KW-1185">Reference proteome</keyword>
<evidence type="ECO:0000256" key="2">
    <source>
        <dbReference type="ARBA" id="ARBA00022832"/>
    </source>
</evidence>
<dbReference type="InterPro" id="IPR001753">
    <property type="entry name" value="Enoyl-CoA_hydra/iso"/>
</dbReference>
<evidence type="ECO:0000313" key="8">
    <source>
        <dbReference type="Proteomes" id="UP000085678"/>
    </source>
</evidence>
<dbReference type="AlphaFoldDB" id="A0A1S3HKG3"/>
<evidence type="ECO:0000256" key="7">
    <source>
        <dbReference type="ARBA" id="ARBA00040545"/>
    </source>
</evidence>
<protein>
    <recommendedName>
        <fullName evidence="7">Enoyl-CoA hydratase domain-containing protein 3, mitochondrial</fullName>
    </recommendedName>
</protein>
<dbReference type="InParanoid" id="A0A1S3HKG3"/>
<keyword evidence="3" id="KW-0809">Transit peptide</keyword>
<dbReference type="KEGG" id="lak:106156003"/>
<dbReference type="RefSeq" id="XP_013386517.1">
    <property type="nucleotide sequence ID" value="XM_013531063.1"/>
</dbReference>
<dbReference type="GeneID" id="106156003"/>
<dbReference type="GO" id="GO:0016836">
    <property type="term" value="F:hydro-lyase activity"/>
    <property type="evidence" value="ECO:0007669"/>
    <property type="project" value="TreeGrafter"/>
</dbReference>
<dbReference type="OMA" id="CDAQEGM"/>
<comment type="subcellular location">
    <subcellularLocation>
        <location evidence="1">Mitochondrion</location>
    </subcellularLocation>
</comment>
<dbReference type="Gene3D" id="3.90.226.10">
    <property type="entry name" value="2-enoyl-CoA Hydratase, Chain A, domain 1"/>
    <property type="match status" value="1"/>
</dbReference>
<keyword evidence="5" id="KW-0496">Mitochondrion</keyword>
<dbReference type="OrthoDB" id="2139957at2759"/>
<gene>
    <name evidence="9" type="primary">LOC106156003</name>
</gene>
<dbReference type="SUPFAM" id="SSF52096">
    <property type="entry name" value="ClpP/crotonase"/>
    <property type="match status" value="1"/>
</dbReference>
<evidence type="ECO:0000256" key="1">
    <source>
        <dbReference type="ARBA" id="ARBA00004173"/>
    </source>
</evidence>
<dbReference type="InterPro" id="IPR029045">
    <property type="entry name" value="ClpP/crotonase-like_dom_sf"/>
</dbReference>
<accession>A0A1S3HKG3</accession>
<organism evidence="8 9">
    <name type="scientific">Lingula anatina</name>
    <name type="common">Brachiopod</name>
    <name type="synonym">Lingula unguis</name>
    <dbReference type="NCBI Taxonomy" id="7574"/>
    <lineage>
        <taxon>Eukaryota</taxon>
        <taxon>Metazoa</taxon>
        <taxon>Spiralia</taxon>
        <taxon>Lophotrochozoa</taxon>
        <taxon>Brachiopoda</taxon>
        <taxon>Linguliformea</taxon>
        <taxon>Lingulata</taxon>
        <taxon>Lingulida</taxon>
        <taxon>Linguloidea</taxon>
        <taxon>Lingulidae</taxon>
        <taxon>Lingula</taxon>
    </lineage>
</organism>
<dbReference type="Proteomes" id="UP000085678">
    <property type="component" value="Unplaced"/>
</dbReference>
<evidence type="ECO:0000256" key="3">
    <source>
        <dbReference type="ARBA" id="ARBA00022946"/>
    </source>
</evidence>
<dbReference type="InterPro" id="IPR014748">
    <property type="entry name" value="Enoyl-CoA_hydra_C"/>
</dbReference>
<dbReference type="FunCoup" id="A0A1S3HKG3">
    <property type="interactions" value="870"/>
</dbReference>
<evidence type="ECO:0000256" key="4">
    <source>
        <dbReference type="ARBA" id="ARBA00023098"/>
    </source>
</evidence>
<reference evidence="9" key="1">
    <citation type="submission" date="2025-08" db="UniProtKB">
        <authorList>
            <consortium name="RefSeq"/>
        </authorList>
    </citation>
    <scope>IDENTIFICATION</scope>
    <source>
        <tissue evidence="9">Gonads</tissue>
    </source>
</reference>